<proteinExistence type="predicted"/>
<evidence type="ECO:0000313" key="1">
    <source>
        <dbReference type="EMBL" id="CAF1422330.1"/>
    </source>
</evidence>
<dbReference type="Proteomes" id="UP000663852">
    <property type="component" value="Unassembled WGS sequence"/>
</dbReference>
<organism evidence="1 2">
    <name type="scientific">Adineta ricciae</name>
    <name type="common">Rotifer</name>
    <dbReference type="NCBI Taxonomy" id="249248"/>
    <lineage>
        <taxon>Eukaryota</taxon>
        <taxon>Metazoa</taxon>
        <taxon>Spiralia</taxon>
        <taxon>Gnathifera</taxon>
        <taxon>Rotifera</taxon>
        <taxon>Eurotatoria</taxon>
        <taxon>Bdelloidea</taxon>
        <taxon>Adinetida</taxon>
        <taxon>Adinetidae</taxon>
        <taxon>Adineta</taxon>
    </lineage>
</organism>
<name>A0A815MET8_ADIRI</name>
<dbReference type="OrthoDB" id="10063988at2759"/>
<protein>
    <submittedName>
        <fullName evidence="1">Uncharacterized protein</fullName>
    </submittedName>
</protein>
<gene>
    <name evidence="1" type="ORF">EDS130_LOCUS37583</name>
</gene>
<dbReference type="AlphaFoldDB" id="A0A815MET8"/>
<reference evidence="1" key="1">
    <citation type="submission" date="2021-02" db="EMBL/GenBank/DDBJ databases">
        <authorList>
            <person name="Nowell W R."/>
        </authorList>
    </citation>
    <scope>NUCLEOTIDE SEQUENCE</scope>
</reference>
<comment type="caution">
    <text evidence="1">The sequence shown here is derived from an EMBL/GenBank/DDBJ whole genome shotgun (WGS) entry which is preliminary data.</text>
</comment>
<sequence length="450" mass="49450">MDYSGCRCNDTTIAMRSYICGASNMFCASGSNCTGWNNMSILTICTDYSTTLNISSGEYYGNQTVSLRNSFSITFIDSQWFGNLYVGNNTLFYLTAQININIRPDGYINNSPFAITLLIVYKQINIQHVHVVSISDFDASDLIRCRWANTSGNINSANECGSVCQGVPNATLFGDNCTIVFTLSVPYQYAVVALQIEDYYNSASTIPISSTPLQFLFYGYPPPAGCNNPPQIIGSRRCIGAPIGLNVTEFITAKVFCPEKNIIEFISNSPIGMEKVLLQIQPLVSIYQILSSWVRNADQYGAQGFSVNAIDNTGVQSNRIDGPSLSYEVNVDTNITFWDSTNNSVAASFNCRIASEVTYIGFTISIRFPVAPWIEGHSYYVTFDSDAASGLELCGPQSQAITDPTFWVFNIWKSPVLTTNITSSTPITLSTSTTSILVRLLKSFSCEYLS</sequence>
<accession>A0A815MET8</accession>
<dbReference type="EMBL" id="CAJNOJ010000373">
    <property type="protein sequence ID" value="CAF1422330.1"/>
    <property type="molecule type" value="Genomic_DNA"/>
</dbReference>
<evidence type="ECO:0000313" key="2">
    <source>
        <dbReference type="Proteomes" id="UP000663852"/>
    </source>
</evidence>